<dbReference type="Proteomes" id="UP000568380">
    <property type="component" value="Unassembled WGS sequence"/>
</dbReference>
<proteinExistence type="predicted"/>
<feature type="chain" id="PRO_5031182342" description="Peptidase inhibitor family I36 protein" evidence="1">
    <location>
        <begin position="29"/>
        <end position="155"/>
    </location>
</feature>
<gene>
    <name evidence="2" type="ORF">HNR40_005046</name>
</gene>
<dbReference type="RefSeq" id="WP_184965237.1">
    <property type="nucleotide sequence ID" value="NZ_JACHIN010000006.1"/>
</dbReference>
<organism evidence="2 3">
    <name type="scientific">Nonomuraea endophytica</name>
    <dbReference type="NCBI Taxonomy" id="714136"/>
    <lineage>
        <taxon>Bacteria</taxon>
        <taxon>Bacillati</taxon>
        <taxon>Actinomycetota</taxon>
        <taxon>Actinomycetes</taxon>
        <taxon>Streptosporangiales</taxon>
        <taxon>Streptosporangiaceae</taxon>
        <taxon>Nonomuraea</taxon>
    </lineage>
</organism>
<accession>A0A7W8A4U7</accession>
<comment type="caution">
    <text evidence="2">The sequence shown here is derived from an EMBL/GenBank/DDBJ whole genome shotgun (WGS) entry which is preliminary data.</text>
</comment>
<reference evidence="2 3" key="1">
    <citation type="submission" date="2020-08" db="EMBL/GenBank/DDBJ databases">
        <title>Genomic Encyclopedia of Type Strains, Phase IV (KMG-IV): sequencing the most valuable type-strain genomes for metagenomic binning, comparative biology and taxonomic classification.</title>
        <authorList>
            <person name="Goeker M."/>
        </authorList>
    </citation>
    <scope>NUCLEOTIDE SEQUENCE [LARGE SCALE GENOMIC DNA]</scope>
    <source>
        <strain evidence="2 3">DSM 45385</strain>
    </source>
</reference>
<name>A0A7W8A4U7_9ACTN</name>
<dbReference type="EMBL" id="JACHIN010000006">
    <property type="protein sequence ID" value="MBB5079560.1"/>
    <property type="molecule type" value="Genomic_DNA"/>
</dbReference>
<dbReference type="AlphaFoldDB" id="A0A7W8A4U7"/>
<evidence type="ECO:0000256" key="1">
    <source>
        <dbReference type="SAM" id="SignalP"/>
    </source>
</evidence>
<keyword evidence="3" id="KW-1185">Reference proteome</keyword>
<sequence length="155" mass="16555">MSLTRVIGALAVTAGLAAVTLPAGQASAAASVGAVESAARPLPCGGGYVRMAAPWRSGAYIKISTIAHCDRFTGPIGRSGYVDARLDQYRGLGVWRNKAYTRRHFTRAAVTFTMQPAWRCSGGNQLYRNHTKGWIAQGGSGARSFGYTEQRRISC</sequence>
<keyword evidence="1" id="KW-0732">Signal</keyword>
<evidence type="ECO:0000313" key="2">
    <source>
        <dbReference type="EMBL" id="MBB5079560.1"/>
    </source>
</evidence>
<protein>
    <recommendedName>
        <fullName evidence="4">Peptidase inhibitor family I36 protein</fullName>
    </recommendedName>
</protein>
<evidence type="ECO:0008006" key="4">
    <source>
        <dbReference type="Google" id="ProtNLM"/>
    </source>
</evidence>
<feature type="signal peptide" evidence="1">
    <location>
        <begin position="1"/>
        <end position="28"/>
    </location>
</feature>
<evidence type="ECO:0000313" key="3">
    <source>
        <dbReference type="Proteomes" id="UP000568380"/>
    </source>
</evidence>